<dbReference type="RefSeq" id="WP_267538237.1">
    <property type="nucleotide sequence ID" value="NZ_JAPNKA010000001.1"/>
</dbReference>
<dbReference type="CDD" id="cd16388">
    <property type="entry name" value="SbnI_like_N"/>
    <property type="match status" value="1"/>
</dbReference>
<keyword evidence="1" id="KW-0808">Transferase</keyword>
<evidence type="ECO:0000259" key="5">
    <source>
        <dbReference type="SMART" id="SM00470"/>
    </source>
</evidence>
<dbReference type="PIRSF" id="PIRSF032543">
    <property type="entry name" value="UCP032543_ParB-like"/>
    <property type="match status" value="1"/>
</dbReference>
<keyword evidence="4" id="KW-0067">ATP-binding</keyword>
<comment type="caution">
    <text evidence="6">The sequence shown here is derived from an EMBL/GenBank/DDBJ whole genome shotgun (WGS) entry which is preliminary data.</text>
</comment>
<dbReference type="SUPFAM" id="SSF110849">
    <property type="entry name" value="ParB/Sulfiredoxin"/>
    <property type="match status" value="1"/>
</dbReference>
<dbReference type="InterPro" id="IPR016999">
    <property type="entry name" value="SbnI-like"/>
</dbReference>
<keyword evidence="7" id="KW-1185">Reference proteome</keyword>
<keyword evidence="3" id="KW-0418">Kinase</keyword>
<sequence length="257" mass="28606">MAGKLPELRLMPVERVCIHEGHEPSRLDETCRAIAAEGVLRHPLLGTPMADGRALILDGAHRTEALRELGCVRLPVQWVEPRAFSLEAWTHLVPKGPWLTELRRNPSLRWSQAVECEGRLIAEVVDDAGVRHSIHAATPERDILSILPAWQRVVEAYTGTGAVRRVPDGAVHRPEPGMVLLRYPACSLEEVEAVVSEGKRMPPGVTRFVVQGRFLNLRIPLELLRSPADTEAQWEALVAHRLGALRFYAEGVYLCEA</sequence>
<dbReference type="Proteomes" id="UP001207654">
    <property type="component" value="Unassembled WGS sequence"/>
</dbReference>
<protein>
    <submittedName>
        <fullName evidence="6">ParB N-terminal domain-containing protein</fullName>
    </submittedName>
</protein>
<dbReference type="InterPro" id="IPR036086">
    <property type="entry name" value="ParB/Sulfiredoxin_sf"/>
</dbReference>
<evidence type="ECO:0000256" key="4">
    <source>
        <dbReference type="ARBA" id="ARBA00022840"/>
    </source>
</evidence>
<dbReference type="InterPro" id="IPR003115">
    <property type="entry name" value="ParB_N"/>
</dbReference>
<evidence type="ECO:0000313" key="6">
    <source>
        <dbReference type="EMBL" id="MCY1079522.1"/>
    </source>
</evidence>
<reference evidence="6 7" key="1">
    <citation type="submission" date="2022-11" db="EMBL/GenBank/DDBJ databases">
        <title>Minimal conservation of predation-associated metabolite biosynthetic gene clusters underscores biosynthetic potential of Myxococcota including descriptions for ten novel species: Archangium lansinium sp. nov., Myxococcus landrumus sp. nov., Nannocystis bai.</title>
        <authorList>
            <person name="Ahearne A."/>
            <person name="Stevens C."/>
            <person name="Phillips K."/>
        </authorList>
    </citation>
    <scope>NUCLEOTIDE SEQUENCE [LARGE SCALE GENOMIC DNA]</scope>
    <source>
        <strain evidence="6 7">MIWBW</strain>
    </source>
</reference>
<evidence type="ECO:0000256" key="3">
    <source>
        <dbReference type="ARBA" id="ARBA00022777"/>
    </source>
</evidence>
<proteinExistence type="predicted"/>
<dbReference type="SMART" id="SM00470">
    <property type="entry name" value="ParB"/>
    <property type="match status" value="1"/>
</dbReference>
<evidence type="ECO:0000256" key="1">
    <source>
        <dbReference type="ARBA" id="ARBA00022679"/>
    </source>
</evidence>
<dbReference type="InterPro" id="IPR037953">
    <property type="entry name" value="SbnI-like_N"/>
</dbReference>
<organism evidence="6 7">
    <name type="scientific">Archangium lansingense</name>
    <dbReference type="NCBI Taxonomy" id="2995310"/>
    <lineage>
        <taxon>Bacteria</taxon>
        <taxon>Pseudomonadati</taxon>
        <taxon>Myxococcota</taxon>
        <taxon>Myxococcia</taxon>
        <taxon>Myxococcales</taxon>
        <taxon>Cystobacterineae</taxon>
        <taxon>Archangiaceae</taxon>
        <taxon>Archangium</taxon>
    </lineage>
</organism>
<gene>
    <name evidence="6" type="ORF">OV287_34195</name>
</gene>
<evidence type="ECO:0000313" key="7">
    <source>
        <dbReference type="Proteomes" id="UP001207654"/>
    </source>
</evidence>
<name>A0ABT4AF54_9BACT</name>
<accession>A0ABT4AF54</accession>
<dbReference type="InterPro" id="IPR023098">
    <property type="entry name" value="SerK/SbnI_C"/>
</dbReference>
<evidence type="ECO:0000256" key="2">
    <source>
        <dbReference type="ARBA" id="ARBA00022741"/>
    </source>
</evidence>
<dbReference type="Gene3D" id="3.90.1530.10">
    <property type="entry name" value="Conserved hypothetical protein from pyrococcus furiosus pfu- 392566-001, ParB domain"/>
    <property type="match status" value="1"/>
</dbReference>
<keyword evidence="2" id="KW-0547">Nucleotide-binding</keyword>
<dbReference type="Gene3D" id="3.30.1760.10">
    <property type="entry name" value="Conserved hypothetical protein from pyrococcus furiosus pfu- 392566-001, domain 2"/>
    <property type="match status" value="1"/>
</dbReference>
<dbReference type="EMBL" id="JAPNKA010000001">
    <property type="protein sequence ID" value="MCY1079522.1"/>
    <property type="molecule type" value="Genomic_DNA"/>
</dbReference>
<feature type="domain" description="ParB-like N-terminal" evidence="5">
    <location>
        <begin position="9"/>
        <end position="92"/>
    </location>
</feature>